<keyword evidence="2" id="KW-1185">Reference proteome</keyword>
<proteinExistence type="predicted"/>
<name>A6EXE8_9GAMM</name>
<comment type="caution">
    <text evidence="1">The sequence shown here is derived from an EMBL/GenBank/DDBJ whole genome shotgun (WGS) entry which is preliminary data.</text>
</comment>
<protein>
    <submittedName>
        <fullName evidence="1">Uncharacterized protein</fullName>
    </submittedName>
</protein>
<reference evidence="1 2" key="1">
    <citation type="submission" date="2007-06" db="EMBL/GenBank/DDBJ databases">
        <authorList>
            <person name="Green D."/>
            <person name="Ferriera S."/>
            <person name="Johnson J."/>
            <person name="Kravitz S."/>
            <person name="Beeson K."/>
            <person name="Sutton G."/>
            <person name="Rogers Y.-H."/>
            <person name="Friedman R."/>
            <person name="Frazier M."/>
            <person name="Venter J.C."/>
        </authorList>
    </citation>
    <scope>NUCLEOTIDE SEQUENCE [LARGE SCALE GENOMIC DNA]</scope>
    <source>
        <strain evidence="1 2">DG893</strain>
    </source>
</reference>
<evidence type="ECO:0000313" key="2">
    <source>
        <dbReference type="Proteomes" id="UP000005856"/>
    </source>
</evidence>
<organism evidence="1 2">
    <name type="scientific">Marinobacter algicola DG893</name>
    <dbReference type="NCBI Taxonomy" id="443152"/>
    <lineage>
        <taxon>Bacteria</taxon>
        <taxon>Pseudomonadati</taxon>
        <taxon>Pseudomonadota</taxon>
        <taxon>Gammaproteobacteria</taxon>
        <taxon>Pseudomonadales</taxon>
        <taxon>Marinobacteraceae</taxon>
        <taxon>Marinobacter</taxon>
    </lineage>
</organism>
<dbReference type="AlphaFoldDB" id="A6EXE8"/>
<sequence>MIGKHMTTALFTPLAIALFREMEFANVIGTR</sequence>
<dbReference type="EMBL" id="ABCP01000004">
    <property type="protein sequence ID" value="EDM48836.1"/>
    <property type="molecule type" value="Genomic_DNA"/>
</dbReference>
<dbReference type="Proteomes" id="UP000005856">
    <property type="component" value="Unassembled WGS sequence"/>
</dbReference>
<gene>
    <name evidence="1" type="ORF">MDG893_02715</name>
</gene>
<evidence type="ECO:0000313" key="1">
    <source>
        <dbReference type="EMBL" id="EDM48836.1"/>
    </source>
</evidence>
<accession>A6EXE8</accession>